<evidence type="ECO:0000313" key="2">
    <source>
        <dbReference type="Proteomes" id="UP001165960"/>
    </source>
</evidence>
<dbReference type="EMBL" id="QTSX02004304">
    <property type="protein sequence ID" value="KAJ9066159.1"/>
    <property type="molecule type" value="Genomic_DNA"/>
</dbReference>
<proteinExistence type="predicted"/>
<gene>
    <name evidence="1" type="ORF">DSO57_1012350</name>
</gene>
<reference evidence="1" key="1">
    <citation type="submission" date="2022-04" db="EMBL/GenBank/DDBJ databases">
        <title>Genome of the entomopathogenic fungus Entomophthora muscae.</title>
        <authorList>
            <person name="Elya C."/>
            <person name="Lovett B.R."/>
            <person name="Lee E."/>
            <person name="Macias A.M."/>
            <person name="Hajek A.E."/>
            <person name="De Bivort B.L."/>
            <person name="Kasson M.T."/>
            <person name="De Fine Licht H.H."/>
            <person name="Stajich J.E."/>
        </authorList>
    </citation>
    <scope>NUCLEOTIDE SEQUENCE</scope>
    <source>
        <strain evidence="1">Berkeley</strain>
    </source>
</reference>
<dbReference type="Proteomes" id="UP001165960">
    <property type="component" value="Unassembled WGS sequence"/>
</dbReference>
<protein>
    <submittedName>
        <fullName evidence="1">Uncharacterized protein</fullName>
    </submittedName>
</protein>
<name>A0ACC2SUT2_9FUNG</name>
<evidence type="ECO:0000313" key="1">
    <source>
        <dbReference type="EMBL" id="KAJ9066159.1"/>
    </source>
</evidence>
<comment type="caution">
    <text evidence="1">The sequence shown here is derived from an EMBL/GenBank/DDBJ whole genome shotgun (WGS) entry which is preliminary data.</text>
</comment>
<sequence length="285" mass="32703">MGPLEFVKDRAIILSSVLGYTVWKETYGQAHWKILTTKLTDFHLFLITYPVVLIVYFTFSLIFAYIDFFVAPDGGISGVRLQPKKDHTWMQYKRAIPLVMFNLFVMSPILTIGSIYLMFPASPYYTDQPSGMYPSLPSTFMVLRDLLLSMVLRDMIFYYLHRLFHHPAVYATFHKKHHEFTAPIAVSALYADPIDFALTNLAPLLVGPLLLNSHPVTMWFYFAEAIIETVSVHSGYNWPGFPCADMHDFHHETFNSMFSLLGLGDYIHGTDAKFCLRMEKKGKTA</sequence>
<organism evidence="1 2">
    <name type="scientific">Entomophthora muscae</name>
    <dbReference type="NCBI Taxonomy" id="34485"/>
    <lineage>
        <taxon>Eukaryota</taxon>
        <taxon>Fungi</taxon>
        <taxon>Fungi incertae sedis</taxon>
        <taxon>Zoopagomycota</taxon>
        <taxon>Entomophthoromycotina</taxon>
        <taxon>Entomophthoromycetes</taxon>
        <taxon>Entomophthorales</taxon>
        <taxon>Entomophthoraceae</taxon>
        <taxon>Entomophthora</taxon>
    </lineage>
</organism>
<accession>A0ACC2SUT2</accession>
<keyword evidence="2" id="KW-1185">Reference proteome</keyword>